<dbReference type="STRING" id="37625.SAMN05660420_02762"/>
<evidence type="ECO:0000256" key="5">
    <source>
        <dbReference type="ARBA" id="ARBA00022884"/>
    </source>
</evidence>
<dbReference type="EC" id="2.7.7.56" evidence="6"/>
<dbReference type="SUPFAM" id="SSF54211">
    <property type="entry name" value="Ribosomal protein S5 domain 2-like"/>
    <property type="match status" value="1"/>
</dbReference>
<comment type="similarity">
    <text evidence="1 6">Belongs to the RNase PH family.</text>
</comment>
<evidence type="ECO:0000259" key="8">
    <source>
        <dbReference type="Pfam" id="PF03725"/>
    </source>
</evidence>
<evidence type="ECO:0000256" key="2">
    <source>
        <dbReference type="ARBA" id="ARBA00022552"/>
    </source>
</evidence>
<name>A0A1H4D0B0_9BACT</name>
<evidence type="ECO:0000313" key="10">
    <source>
        <dbReference type="Proteomes" id="UP000199409"/>
    </source>
</evidence>
<dbReference type="RefSeq" id="WP_092349827.1">
    <property type="nucleotide sequence ID" value="NZ_FNQN01000009.1"/>
</dbReference>
<dbReference type="InterPro" id="IPR018336">
    <property type="entry name" value="RNase_PH_CS"/>
</dbReference>
<dbReference type="OrthoDB" id="9802265at2"/>
<evidence type="ECO:0000256" key="1">
    <source>
        <dbReference type="ARBA" id="ARBA00006678"/>
    </source>
</evidence>
<comment type="function">
    <text evidence="6">Phosphorolytic 3'-5' exoribonuclease that plays an important role in tRNA 3'-end maturation. Removes nucleotide residues following the 3'-CCA terminus of tRNAs; can also add nucleotides to the ends of RNA molecules by using nucleoside diphosphates as substrates, but this may not be physiologically important. Probably plays a role in initiation of 16S rRNA degradation (leading to ribosome degradation) during starvation.</text>
</comment>
<dbReference type="Proteomes" id="UP000199409">
    <property type="component" value="Unassembled WGS sequence"/>
</dbReference>
<dbReference type="GO" id="GO:0008033">
    <property type="term" value="P:tRNA processing"/>
    <property type="evidence" value="ECO:0007669"/>
    <property type="project" value="UniProtKB-UniRule"/>
</dbReference>
<dbReference type="InterPro" id="IPR036345">
    <property type="entry name" value="ExoRNase_PH_dom2_sf"/>
</dbReference>
<reference evidence="9 10" key="1">
    <citation type="submission" date="2016-10" db="EMBL/GenBank/DDBJ databases">
        <authorList>
            <person name="de Groot N.N."/>
        </authorList>
    </citation>
    <scope>NUCLEOTIDE SEQUENCE [LARGE SCALE GENOMIC DNA]</scope>
    <source>
        <strain evidence="9 10">DSM 7343</strain>
    </source>
</reference>
<dbReference type="GO" id="GO:0000049">
    <property type="term" value="F:tRNA binding"/>
    <property type="evidence" value="ECO:0007669"/>
    <property type="project" value="UniProtKB-UniRule"/>
</dbReference>
<protein>
    <recommendedName>
        <fullName evidence="6">Ribonuclease PH</fullName>
        <shortName evidence="6">RNase PH</shortName>
        <ecNumber evidence="6">2.7.7.56</ecNumber>
    </recommendedName>
    <alternativeName>
        <fullName evidence="6">tRNA nucleotidyltransferase</fullName>
    </alternativeName>
</protein>
<dbReference type="CDD" id="cd11362">
    <property type="entry name" value="RNase_PH_bact"/>
    <property type="match status" value="1"/>
</dbReference>
<keyword evidence="3 6" id="KW-0820">tRNA-binding</keyword>
<proteinExistence type="inferred from homology"/>
<dbReference type="FunFam" id="3.30.230.70:FF:000003">
    <property type="entry name" value="Ribonuclease PH"/>
    <property type="match status" value="1"/>
</dbReference>
<dbReference type="PROSITE" id="PS01277">
    <property type="entry name" value="RIBONUCLEASE_PH"/>
    <property type="match status" value="1"/>
</dbReference>
<dbReference type="Pfam" id="PF01138">
    <property type="entry name" value="RNase_PH"/>
    <property type="match status" value="1"/>
</dbReference>
<dbReference type="GO" id="GO:0000175">
    <property type="term" value="F:3'-5'-RNA exonuclease activity"/>
    <property type="evidence" value="ECO:0007669"/>
    <property type="project" value="UniProtKB-UniRule"/>
</dbReference>
<dbReference type="SUPFAM" id="SSF55666">
    <property type="entry name" value="Ribonuclease PH domain 2-like"/>
    <property type="match status" value="1"/>
</dbReference>
<dbReference type="AlphaFoldDB" id="A0A1H4D0B0"/>
<feature type="domain" description="Exoribonuclease phosphorolytic" evidence="8">
    <location>
        <begin position="164"/>
        <end position="229"/>
    </location>
</feature>
<dbReference type="InterPro" id="IPR001247">
    <property type="entry name" value="ExoRNase_PH_dom1"/>
</dbReference>
<sequence>MTSTNVKRCDGRLENQLRPFSFQRQFTKYAEGSVLVCCGETKVLCNASVEERVPPFMRGQGRGWVTAEYSMLPRATHTRSMREAAKGKISGRTQEIQRLIGRSLRAVTDLEAMGEITVQIDCDVLQADGGTRTASITGAYIALYDALNHLVTKGVLNELPLKDSVSAISVGIVAANPLLDLDYQEDSNADVDMNFVITGTGKFVEVQGTAEEEPFSLEQLDELRNLALQGCRELTSLQRQSLDLES</sequence>
<evidence type="ECO:0000256" key="3">
    <source>
        <dbReference type="ARBA" id="ARBA00022555"/>
    </source>
</evidence>
<feature type="binding site" evidence="6">
    <location>
        <position position="92"/>
    </location>
    <ligand>
        <name>phosphate</name>
        <dbReference type="ChEBI" id="CHEBI:43474"/>
        <note>substrate</note>
    </ligand>
</feature>
<evidence type="ECO:0000259" key="7">
    <source>
        <dbReference type="Pfam" id="PF01138"/>
    </source>
</evidence>
<dbReference type="Pfam" id="PF03725">
    <property type="entry name" value="RNase_PH_C"/>
    <property type="match status" value="1"/>
</dbReference>
<dbReference type="GO" id="GO:0016075">
    <property type="term" value="P:rRNA catabolic process"/>
    <property type="evidence" value="ECO:0007669"/>
    <property type="project" value="UniProtKB-UniRule"/>
</dbReference>
<evidence type="ECO:0000313" key="9">
    <source>
        <dbReference type="EMBL" id="SEA66021.1"/>
    </source>
</evidence>
<dbReference type="EMBL" id="FNQN01000009">
    <property type="protein sequence ID" value="SEA66021.1"/>
    <property type="molecule type" value="Genomic_DNA"/>
</dbReference>
<dbReference type="HAMAP" id="MF_00564">
    <property type="entry name" value="RNase_PH"/>
    <property type="match status" value="1"/>
</dbReference>
<accession>A0A1H4D0B0</accession>
<gene>
    <name evidence="6" type="primary">rph</name>
    <name evidence="9" type="ORF">SAMN05660420_02762</name>
</gene>
<dbReference type="GO" id="GO:0009022">
    <property type="term" value="F:tRNA nucleotidyltransferase activity"/>
    <property type="evidence" value="ECO:0007669"/>
    <property type="project" value="UniProtKB-UniRule"/>
</dbReference>
<feature type="binding site" evidence="6">
    <location>
        <begin position="130"/>
        <end position="132"/>
    </location>
    <ligand>
        <name>phosphate</name>
        <dbReference type="ChEBI" id="CHEBI:43474"/>
        <note>substrate</note>
    </ligand>
</feature>
<dbReference type="InterPro" id="IPR050080">
    <property type="entry name" value="RNase_PH"/>
</dbReference>
<dbReference type="PANTHER" id="PTHR11953:SF0">
    <property type="entry name" value="EXOSOME COMPLEX COMPONENT RRP41"/>
    <property type="match status" value="1"/>
</dbReference>
<comment type="catalytic activity">
    <reaction evidence="6">
        <text>tRNA(n+1) + phosphate = tRNA(n) + a ribonucleoside 5'-diphosphate</text>
        <dbReference type="Rhea" id="RHEA:10628"/>
        <dbReference type="Rhea" id="RHEA-COMP:17343"/>
        <dbReference type="Rhea" id="RHEA-COMP:17344"/>
        <dbReference type="ChEBI" id="CHEBI:43474"/>
        <dbReference type="ChEBI" id="CHEBI:57930"/>
        <dbReference type="ChEBI" id="CHEBI:173114"/>
        <dbReference type="EC" id="2.7.7.56"/>
    </reaction>
</comment>
<dbReference type="InterPro" id="IPR015847">
    <property type="entry name" value="ExoRNase_PH_dom2"/>
</dbReference>
<keyword evidence="2 6" id="KW-0698">rRNA processing</keyword>
<dbReference type="InterPro" id="IPR020568">
    <property type="entry name" value="Ribosomal_Su5_D2-typ_SF"/>
</dbReference>
<keyword evidence="6" id="KW-0548">Nucleotidyltransferase</keyword>
<organism evidence="9 10">
    <name type="scientific">Desulfuromusa kysingii</name>
    <dbReference type="NCBI Taxonomy" id="37625"/>
    <lineage>
        <taxon>Bacteria</taxon>
        <taxon>Pseudomonadati</taxon>
        <taxon>Thermodesulfobacteriota</taxon>
        <taxon>Desulfuromonadia</taxon>
        <taxon>Desulfuromonadales</taxon>
        <taxon>Geopsychrobacteraceae</taxon>
        <taxon>Desulfuromusa</taxon>
    </lineage>
</organism>
<dbReference type="PANTHER" id="PTHR11953">
    <property type="entry name" value="EXOSOME COMPLEX COMPONENT"/>
    <property type="match status" value="1"/>
</dbReference>
<keyword evidence="4 6" id="KW-0819">tRNA processing</keyword>
<dbReference type="GO" id="GO:0031125">
    <property type="term" value="P:rRNA 3'-end processing"/>
    <property type="evidence" value="ECO:0007669"/>
    <property type="project" value="UniProtKB-ARBA"/>
</dbReference>
<dbReference type="InterPro" id="IPR027408">
    <property type="entry name" value="PNPase/RNase_PH_dom_sf"/>
</dbReference>
<evidence type="ECO:0000256" key="4">
    <source>
        <dbReference type="ARBA" id="ARBA00022694"/>
    </source>
</evidence>
<dbReference type="NCBIfam" id="TIGR01966">
    <property type="entry name" value="RNasePH"/>
    <property type="match status" value="1"/>
</dbReference>
<dbReference type="InterPro" id="IPR002381">
    <property type="entry name" value="RNase_PH_bac-type"/>
</dbReference>
<comment type="subunit">
    <text evidence="6">Homohexameric ring arranged as a trimer of dimers.</text>
</comment>
<feature type="domain" description="Exoribonuclease phosphorolytic" evidence="7">
    <location>
        <begin position="16"/>
        <end position="146"/>
    </location>
</feature>
<keyword evidence="5" id="KW-0694">RNA-binding</keyword>
<keyword evidence="10" id="KW-1185">Reference proteome</keyword>
<keyword evidence="6" id="KW-0808">Transferase</keyword>
<dbReference type="Gene3D" id="3.30.230.70">
    <property type="entry name" value="GHMP Kinase, N-terminal domain"/>
    <property type="match status" value="1"/>
</dbReference>
<evidence type="ECO:0000256" key="6">
    <source>
        <dbReference type="HAMAP-Rule" id="MF_00564"/>
    </source>
</evidence>